<accession>A0A8J9UWE8</accession>
<proteinExistence type="predicted"/>
<gene>
    <name evidence="2" type="ORF">BINO364_LOCUS12438</name>
</gene>
<dbReference type="EMBL" id="OV170226">
    <property type="protein sequence ID" value="CAH0727042.1"/>
    <property type="molecule type" value="Genomic_DNA"/>
</dbReference>
<dbReference type="Proteomes" id="UP000838878">
    <property type="component" value="Chromosome 6"/>
</dbReference>
<evidence type="ECO:0000313" key="2">
    <source>
        <dbReference type="EMBL" id="CAH0727042.1"/>
    </source>
</evidence>
<feature type="transmembrane region" description="Helical" evidence="1">
    <location>
        <begin position="360"/>
        <end position="382"/>
    </location>
</feature>
<keyword evidence="1" id="KW-0472">Membrane</keyword>
<feature type="non-terminal residue" evidence="2">
    <location>
        <position position="421"/>
    </location>
</feature>
<evidence type="ECO:0000256" key="1">
    <source>
        <dbReference type="SAM" id="Phobius"/>
    </source>
</evidence>
<keyword evidence="3" id="KW-1185">Reference proteome</keyword>
<dbReference type="AlphaFoldDB" id="A0A8J9UWE8"/>
<organism evidence="2 3">
    <name type="scientific">Brenthis ino</name>
    <name type="common">lesser marbled fritillary</name>
    <dbReference type="NCBI Taxonomy" id="405034"/>
    <lineage>
        <taxon>Eukaryota</taxon>
        <taxon>Metazoa</taxon>
        <taxon>Ecdysozoa</taxon>
        <taxon>Arthropoda</taxon>
        <taxon>Hexapoda</taxon>
        <taxon>Insecta</taxon>
        <taxon>Pterygota</taxon>
        <taxon>Neoptera</taxon>
        <taxon>Endopterygota</taxon>
        <taxon>Lepidoptera</taxon>
        <taxon>Glossata</taxon>
        <taxon>Ditrysia</taxon>
        <taxon>Papilionoidea</taxon>
        <taxon>Nymphalidae</taxon>
        <taxon>Heliconiinae</taxon>
        <taxon>Argynnini</taxon>
        <taxon>Brenthis</taxon>
    </lineage>
</organism>
<evidence type="ECO:0008006" key="4">
    <source>
        <dbReference type="Google" id="ProtNLM"/>
    </source>
</evidence>
<keyword evidence="1" id="KW-1133">Transmembrane helix</keyword>
<feature type="transmembrane region" description="Helical" evidence="1">
    <location>
        <begin position="53"/>
        <end position="75"/>
    </location>
</feature>
<dbReference type="OrthoDB" id="7432796at2759"/>
<keyword evidence="1" id="KW-0812">Transmembrane</keyword>
<name>A0A8J9UWE8_9NEOP</name>
<reference evidence="2" key="1">
    <citation type="submission" date="2021-12" db="EMBL/GenBank/DDBJ databases">
        <authorList>
            <person name="Martin H S."/>
        </authorList>
    </citation>
    <scope>NUCLEOTIDE SEQUENCE</scope>
</reference>
<protein>
    <recommendedName>
        <fullName evidence="4">Mucin-5AC</fullName>
    </recommendedName>
</protein>
<evidence type="ECO:0000313" key="3">
    <source>
        <dbReference type="Proteomes" id="UP000838878"/>
    </source>
</evidence>
<sequence length="421" mass="46434">MYKTVRHGENSLQYTILPQTEEVLSNSGLKGKGRDYSPSIHVRRSRRKSALKYIILVVIGIVVALAFASVPLYVLNGALYARRMQHDQHELMTSAPLTPAGREIVKSRKKELMIAADTTTTLKSQIESSVAPSTTSSSTTTSLPTTVISVRATTPPWTMPALRSWKFSSSSTTIQPLPTEDNEEIPLVGTPSGSVRLLDHYMSVSMKPWEKDIIIRPTITPEPITIRNVFKYYSRAFNPLEKSATANSKLFEDVLITTKGSTTQTPITTDLAKTSETSLMKDLKDTLLSVDDEDEFKESLEVDEVFSLPPMKPDSAAPGNDFDEVTVSKATDSGWYGARWPFVDTSSYFQWTGYSPGDNLLLPLLVAALSSIVLVLLLALAVRRRKRTTNASAQIGKLTADLQADDNTNLLTAENPEEVEE</sequence>